<evidence type="ECO:0000313" key="2">
    <source>
        <dbReference type="Proteomes" id="UP000265765"/>
    </source>
</evidence>
<reference evidence="1 2" key="1">
    <citation type="submission" date="2018-09" db="EMBL/GenBank/DDBJ databases">
        <title>Production of Trimethoprim by Streptomyces sp. 3E-1.</title>
        <authorList>
            <person name="Kang H.J."/>
            <person name="Kim S.B."/>
        </authorList>
    </citation>
    <scope>NUCLEOTIDE SEQUENCE [LARGE SCALE GENOMIC DNA]</scope>
    <source>
        <strain evidence="1 2">3E-1</strain>
    </source>
</reference>
<accession>A0AAI8L3E3</accession>
<dbReference type="AlphaFoldDB" id="A0AAI8L3E3"/>
<name>A0AAI8L3E3_9ACTN</name>
<dbReference type="RefSeq" id="WP_162952132.1">
    <property type="nucleotide sequence ID" value="NZ_CP032427.1"/>
</dbReference>
<organism evidence="1 2">
    <name type="scientific">Streptomyces griseorubiginosus</name>
    <dbReference type="NCBI Taxonomy" id="67304"/>
    <lineage>
        <taxon>Bacteria</taxon>
        <taxon>Bacillati</taxon>
        <taxon>Actinomycetota</taxon>
        <taxon>Actinomycetes</taxon>
        <taxon>Kitasatosporales</taxon>
        <taxon>Streptomycetaceae</taxon>
        <taxon>Streptomyces</taxon>
    </lineage>
</organism>
<dbReference type="EMBL" id="CP032427">
    <property type="protein sequence ID" value="AYC42189.1"/>
    <property type="molecule type" value="Genomic_DNA"/>
</dbReference>
<dbReference type="KEGG" id="sge:DWG14_06481"/>
<evidence type="ECO:0000313" key="1">
    <source>
        <dbReference type="EMBL" id="AYC42189.1"/>
    </source>
</evidence>
<dbReference type="GeneID" id="91287306"/>
<proteinExistence type="predicted"/>
<protein>
    <submittedName>
        <fullName evidence="1">Uncharacterized protein</fullName>
    </submittedName>
</protein>
<sequence length="498" mass="55088">MVEQHGAEEGGGYGVPTELLDVEEVASAIVHVLSVLVTDHEPRDEDGERVVLTVSADIDRGGTGIAAIDQLLKDKYLGFDDRPRARWEVEAEFKAIATLAGTLVGSRQRPDTQIVGTSSLEMLVRVENEGAVPLTQNLPAIRHEVPTPRGPLKVTVGPPSAALLLRLALRRSGMEWLKVLERRALFDHLLDQEKRRGMGEGSVARISAQRVLRMAALPRLLALRVDGPPDSHPDEWERAATAFRGRLAYESDVVLAPILDVDRLEGSSQPRMVRQLVLRAPEFVEAIRQETPTGAIGDQLLGDTHDMDVELSERYVRAIAASDPFAAFMGYYHVLEYSMVDEWFQWLRDRVTAVGGVLERPADIRKAAKPAAQALGVDQESVRWSELNGLRAVLRRHLDVRALATDLDRYLTGAAEYFASGTVPFVQVPAVDFGGQADDAALRTLVADRIYKVRCAVTHSKESGDRYSPYTDELFLGREIPLVRIAAEHRLFPPAQRL</sequence>
<gene>
    <name evidence="1" type="ORF">DWG14_06481</name>
</gene>
<dbReference type="Proteomes" id="UP000265765">
    <property type="component" value="Chromosome"/>
</dbReference>